<proteinExistence type="predicted"/>
<sequence length="306" mass="32683">MNKLHTFAFYALVTPALTLSAGSVLAQYTGNLDGGRLQLTAPISQSAKSNVNQQRQAAKATANHHSYLNSVPVNGMHASSLMGMDVYTNDNEDIGSVDDLIIDANGQVVAIVVGVGGFLGMGEKDVAIGWGNVTRTVTTDEVKLRVDVTRDALKAAPEFIERDQSITDRATQRTENALERAQKSGERTDMHASNNQRNTVAQSRMQHRGHITAVPPHGSNTNNLIGMDVHTKGNESIGSVDDLIIDEDGQVVAIVVSVGGFLGMGQKAIAISWDNVTRTGPADDQELHADVTRDALKAAPEFSSQN</sequence>
<evidence type="ECO:0000313" key="5">
    <source>
        <dbReference type="Proteomes" id="UP000288395"/>
    </source>
</evidence>
<dbReference type="PANTHER" id="PTHR36505:SF1">
    <property type="entry name" value="BLR1072 PROTEIN"/>
    <property type="match status" value="1"/>
</dbReference>
<feature type="compositionally biased region" description="Basic and acidic residues" evidence="1">
    <location>
        <begin position="166"/>
        <end position="190"/>
    </location>
</feature>
<comment type="caution">
    <text evidence="4">The sequence shown here is derived from an EMBL/GenBank/DDBJ whole genome shotgun (WGS) entry which is preliminary data.</text>
</comment>
<dbReference type="Proteomes" id="UP000288395">
    <property type="component" value="Unassembled WGS sequence"/>
</dbReference>
<dbReference type="PANTHER" id="PTHR36505">
    <property type="entry name" value="BLR1072 PROTEIN"/>
    <property type="match status" value="1"/>
</dbReference>
<feature type="chain" id="PRO_5019369979" description="PRC-barrel domain-containing protein" evidence="2">
    <location>
        <begin position="27"/>
        <end position="306"/>
    </location>
</feature>
<dbReference type="RefSeq" id="WP_126767356.1">
    <property type="nucleotide sequence ID" value="NZ_PIPJ01000005.1"/>
</dbReference>
<organism evidence="4 5">
    <name type="scientific">Aliidiomarina iranensis</name>
    <dbReference type="NCBI Taxonomy" id="1434071"/>
    <lineage>
        <taxon>Bacteria</taxon>
        <taxon>Pseudomonadati</taxon>
        <taxon>Pseudomonadota</taxon>
        <taxon>Gammaproteobacteria</taxon>
        <taxon>Alteromonadales</taxon>
        <taxon>Idiomarinaceae</taxon>
        <taxon>Aliidiomarina</taxon>
    </lineage>
</organism>
<dbReference type="InterPro" id="IPR011033">
    <property type="entry name" value="PRC_barrel-like_sf"/>
</dbReference>
<evidence type="ECO:0000259" key="3">
    <source>
        <dbReference type="Pfam" id="PF05239"/>
    </source>
</evidence>
<gene>
    <name evidence="4" type="ORF">CWE08_08000</name>
</gene>
<evidence type="ECO:0000256" key="1">
    <source>
        <dbReference type="SAM" id="MobiDB-lite"/>
    </source>
</evidence>
<dbReference type="Gene3D" id="2.30.30.240">
    <property type="entry name" value="PRC-barrel domain"/>
    <property type="match status" value="2"/>
</dbReference>
<dbReference type="InterPro" id="IPR027275">
    <property type="entry name" value="PRC-brl_dom"/>
</dbReference>
<feature type="signal peptide" evidence="2">
    <location>
        <begin position="1"/>
        <end position="26"/>
    </location>
</feature>
<keyword evidence="5" id="KW-1185">Reference proteome</keyword>
<evidence type="ECO:0000256" key="2">
    <source>
        <dbReference type="SAM" id="SignalP"/>
    </source>
</evidence>
<accession>A0A432VV98</accession>
<feature type="domain" description="PRC-barrel" evidence="3">
    <location>
        <begin position="76"/>
        <end position="152"/>
    </location>
</feature>
<feature type="domain" description="PRC-barrel" evidence="3">
    <location>
        <begin position="222"/>
        <end position="276"/>
    </location>
</feature>
<name>A0A432VV98_9GAMM</name>
<dbReference type="OrthoDB" id="6366681at2"/>
<feature type="region of interest" description="Disordered" evidence="1">
    <location>
        <begin position="166"/>
        <end position="193"/>
    </location>
</feature>
<dbReference type="SUPFAM" id="SSF50346">
    <property type="entry name" value="PRC-barrel domain"/>
    <property type="match status" value="2"/>
</dbReference>
<protein>
    <recommendedName>
        <fullName evidence="3">PRC-barrel domain-containing protein</fullName>
    </recommendedName>
</protein>
<evidence type="ECO:0000313" key="4">
    <source>
        <dbReference type="EMBL" id="RUO20402.1"/>
    </source>
</evidence>
<reference evidence="5" key="1">
    <citation type="journal article" date="2018" name="Front. Microbiol.">
        <title>Genome-Based Analysis Reveals the Taxonomy and Diversity of the Family Idiomarinaceae.</title>
        <authorList>
            <person name="Liu Y."/>
            <person name="Lai Q."/>
            <person name="Shao Z."/>
        </authorList>
    </citation>
    <scope>NUCLEOTIDE SEQUENCE [LARGE SCALE GENOMIC DNA]</scope>
    <source>
        <strain evidence="5">GBPy7</strain>
    </source>
</reference>
<dbReference type="Pfam" id="PF05239">
    <property type="entry name" value="PRC"/>
    <property type="match status" value="2"/>
</dbReference>
<dbReference type="AlphaFoldDB" id="A0A432VV98"/>
<dbReference type="EMBL" id="PIPJ01000005">
    <property type="protein sequence ID" value="RUO20402.1"/>
    <property type="molecule type" value="Genomic_DNA"/>
</dbReference>
<keyword evidence="2" id="KW-0732">Signal</keyword>